<feature type="domain" description="Ig-like" evidence="5">
    <location>
        <begin position="2"/>
        <end position="99"/>
    </location>
</feature>
<dbReference type="PANTHER" id="PTHR45080:SF8">
    <property type="entry name" value="IG-LIKE DOMAIN-CONTAINING PROTEIN"/>
    <property type="match status" value="1"/>
</dbReference>
<feature type="region of interest" description="Disordered" evidence="3">
    <location>
        <begin position="4153"/>
        <end position="4175"/>
    </location>
</feature>
<feature type="domain" description="Ig-like" evidence="5">
    <location>
        <begin position="1986"/>
        <end position="2081"/>
    </location>
</feature>
<feature type="domain" description="Ig-like" evidence="5">
    <location>
        <begin position="3077"/>
        <end position="3175"/>
    </location>
</feature>
<feature type="domain" description="Ig-like" evidence="5">
    <location>
        <begin position="1786"/>
        <end position="1881"/>
    </location>
</feature>
<feature type="domain" description="Ig-like" evidence="5">
    <location>
        <begin position="2670"/>
        <end position="2762"/>
    </location>
</feature>
<dbReference type="InterPro" id="IPR036179">
    <property type="entry name" value="Ig-like_dom_sf"/>
</dbReference>
<dbReference type="SMART" id="SM00408">
    <property type="entry name" value="IGc2"/>
    <property type="match status" value="39"/>
</dbReference>
<dbReference type="GO" id="GO:0007156">
    <property type="term" value="P:homophilic cell adhesion via plasma membrane adhesion molecules"/>
    <property type="evidence" value="ECO:0007669"/>
    <property type="project" value="TreeGrafter"/>
</dbReference>
<feature type="domain" description="Ig-like" evidence="5">
    <location>
        <begin position="2874"/>
        <end position="2968"/>
    </location>
</feature>
<dbReference type="Pfam" id="PF00047">
    <property type="entry name" value="ig"/>
    <property type="match status" value="3"/>
</dbReference>
<dbReference type="SMART" id="SM00409">
    <property type="entry name" value="IG"/>
    <property type="match status" value="39"/>
</dbReference>
<name>A0AA88YM03_PINIB</name>
<feature type="domain" description="Ig-like" evidence="5">
    <location>
        <begin position="1253"/>
        <end position="1343"/>
    </location>
</feature>
<keyword evidence="2" id="KW-1015">Disulfide bond</keyword>
<keyword evidence="4" id="KW-1133">Transmembrane helix</keyword>
<feature type="domain" description="Ig-like" evidence="5">
    <location>
        <begin position="1459"/>
        <end position="1542"/>
    </location>
</feature>
<feature type="domain" description="Ig-like" evidence="5">
    <location>
        <begin position="3383"/>
        <end position="3479"/>
    </location>
</feature>
<feature type="transmembrane region" description="Helical" evidence="4">
    <location>
        <begin position="4022"/>
        <end position="4048"/>
    </location>
</feature>
<reference evidence="6" key="1">
    <citation type="submission" date="2019-08" db="EMBL/GenBank/DDBJ databases">
        <title>The improved chromosome-level genome for the pearl oyster Pinctada fucata martensii using PacBio sequencing and Hi-C.</title>
        <authorList>
            <person name="Zheng Z."/>
        </authorList>
    </citation>
    <scope>NUCLEOTIDE SEQUENCE</scope>
    <source>
        <strain evidence="6">ZZ-2019</strain>
        <tissue evidence="6">Adductor muscle</tissue>
    </source>
</reference>
<dbReference type="PANTHER" id="PTHR45080">
    <property type="entry name" value="CONTACTIN 5"/>
    <property type="match status" value="1"/>
</dbReference>
<feature type="domain" description="Ig-like" evidence="5">
    <location>
        <begin position="3179"/>
        <end position="3275"/>
    </location>
</feature>
<dbReference type="InterPro" id="IPR050958">
    <property type="entry name" value="Cell_Adh-Cytoskel_Orgn"/>
</dbReference>
<organism evidence="6 7">
    <name type="scientific">Pinctada imbricata</name>
    <name type="common">Atlantic pearl-oyster</name>
    <name type="synonym">Pinctada martensii</name>
    <dbReference type="NCBI Taxonomy" id="66713"/>
    <lineage>
        <taxon>Eukaryota</taxon>
        <taxon>Metazoa</taxon>
        <taxon>Spiralia</taxon>
        <taxon>Lophotrochozoa</taxon>
        <taxon>Mollusca</taxon>
        <taxon>Bivalvia</taxon>
        <taxon>Autobranchia</taxon>
        <taxon>Pteriomorphia</taxon>
        <taxon>Pterioida</taxon>
        <taxon>Pterioidea</taxon>
        <taxon>Pteriidae</taxon>
        <taxon>Pinctada</taxon>
    </lineage>
</organism>
<dbReference type="InterPro" id="IPR007110">
    <property type="entry name" value="Ig-like_dom"/>
</dbReference>
<protein>
    <recommendedName>
        <fullName evidence="5">Ig-like domain-containing protein</fullName>
    </recommendedName>
</protein>
<dbReference type="InterPro" id="IPR003598">
    <property type="entry name" value="Ig_sub2"/>
</dbReference>
<dbReference type="CDD" id="cd00099">
    <property type="entry name" value="IgV"/>
    <property type="match status" value="1"/>
</dbReference>
<feature type="domain" description="Ig-like" evidence="5">
    <location>
        <begin position="3882"/>
        <end position="3959"/>
    </location>
</feature>
<feature type="domain" description="Ig-like" evidence="5">
    <location>
        <begin position="2975"/>
        <end position="3071"/>
    </location>
</feature>
<dbReference type="SMART" id="SM00406">
    <property type="entry name" value="IGv"/>
    <property type="match status" value="33"/>
</dbReference>
<feature type="transmembrane region" description="Helical" evidence="4">
    <location>
        <begin position="3980"/>
        <end position="4010"/>
    </location>
</feature>
<feature type="domain" description="Ig-like" evidence="5">
    <location>
        <begin position="2285"/>
        <end position="2377"/>
    </location>
</feature>
<feature type="domain" description="Ig-like" evidence="5">
    <location>
        <begin position="2188"/>
        <end position="2275"/>
    </location>
</feature>
<dbReference type="GO" id="GO:0050808">
    <property type="term" value="P:synapse organization"/>
    <property type="evidence" value="ECO:0007669"/>
    <property type="project" value="TreeGrafter"/>
</dbReference>
<feature type="domain" description="Ig-like" evidence="5">
    <location>
        <begin position="646"/>
        <end position="737"/>
    </location>
</feature>
<feature type="domain" description="Ig-like" evidence="5">
    <location>
        <begin position="1887"/>
        <end position="1980"/>
    </location>
</feature>
<dbReference type="SUPFAM" id="SSF48726">
    <property type="entry name" value="Immunoglobulin"/>
    <property type="match status" value="39"/>
</dbReference>
<feature type="domain" description="Ig-like" evidence="5">
    <location>
        <begin position="307"/>
        <end position="406"/>
    </location>
</feature>
<feature type="domain" description="Ig-like" evidence="5">
    <location>
        <begin position="1584"/>
        <end position="1680"/>
    </location>
</feature>
<feature type="domain" description="Ig-like" evidence="5">
    <location>
        <begin position="849"/>
        <end position="939"/>
    </location>
</feature>
<feature type="domain" description="Ig-like" evidence="5">
    <location>
        <begin position="443"/>
        <end position="536"/>
    </location>
</feature>
<feature type="domain" description="Ig-like" evidence="5">
    <location>
        <begin position="2771"/>
        <end position="2868"/>
    </location>
</feature>
<dbReference type="Pfam" id="PF13927">
    <property type="entry name" value="Ig_3"/>
    <property type="match status" value="29"/>
</dbReference>
<dbReference type="CDD" id="cd00096">
    <property type="entry name" value="Ig"/>
    <property type="match status" value="11"/>
</dbReference>
<keyword evidence="4" id="KW-0472">Membrane</keyword>
<dbReference type="PROSITE" id="PS50835">
    <property type="entry name" value="IG_LIKE"/>
    <property type="match status" value="39"/>
</dbReference>
<feature type="domain" description="Ig-like" evidence="5">
    <location>
        <begin position="107"/>
        <end position="198"/>
    </location>
</feature>
<feature type="domain" description="Ig-like" evidence="5">
    <location>
        <begin position="1050"/>
        <end position="1146"/>
    </location>
</feature>
<feature type="domain" description="Ig-like" evidence="5">
    <location>
        <begin position="2383"/>
        <end position="2480"/>
    </location>
</feature>
<feature type="domain" description="Ig-like" evidence="5">
    <location>
        <begin position="948"/>
        <end position="1042"/>
    </location>
</feature>
<evidence type="ECO:0000259" key="5">
    <source>
        <dbReference type="PROSITE" id="PS50835"/>
    </source>
</evidence>
<dbReference type="EMBL" id="VSWD01000002">
    <property type="protein sequence ID" value="KAK3107564.1"/>
    <property type="molecule type" value="Genomic_DNA"/>
</dbReference>
<evidence type="ECO:0000256" key="2">
    <source>
        <dbReference type="ARBA" id="ARBA00023157"/>
    </source>
</evidence>
<dbReference type="Pfam" id="PF13895">
    <property type="entry name" value="Ig_2"/>
    <property type="match status" value="1"/>
</dbReference>
<accession>A0AA88YM03</accession>
<feature type="domain" description="Ig-like" evidence="5">
    <location>
        <begin position="3587"/>
        <end position="3688"/>
    </location>
</feature>
<sequence>MPNISTTVTSYSRTVGTSVTLQCSILAASPSVTSVYWTRLVNSQTTTISIDGSKYTGSSTSNPSLTINPLATTDAGVYTCNAVNSAGTGSGQGILLSVSGSVTVTSQAVTIVNINYAVDIGNSVTLECVVTGTPSALSWQRVGTANNETIVVDNVKYSGGSVTTPSLTINNASLADEGTYRCLATVSGVDQSAETFVDVIGSLPTVSIPFNAYTVNVGSSITMVCNVASSLTVTSVRWERNTGTGFSQVVTGSAGGNRFSGSTISSPSLILNSAQISDQGSYKCLATNSAGTGESTVTSLSVQGNVPSIQTSQTSYNVNQGNTVTLVCSVSSSTSTPTTSVQWQRISGSTTSNVDLTQTSKYSGSTTSTPSLTIFNVQSADAGSYRCTATNAVGTGQGLTISLNVNVAPTVNLGQSAYSVNYGSSVTLVCSISSNSCHFVYVPSVSITSGSSLSVAIGNSITISCVVSSSPSATSVTWQRTSNGVTTTLSIAGNSRYSGGSVSSPSLTISNAQLSDEGNYQCRATNSAGTGSSGITFLDVTGNIPSVVTGNGATITIGNQVTITCTVSGSPTHTSVIWTREVNGVTTTLDIPANSRYSGGTVGSPSLTIINVQQSDEGNYRCSATNTVGTGQSSTTAFLDVQGGTPTVVIGSGSSPTVGTTATISCSVSGTPAVQSVSWERTTGGVTATLNLGNTAKYSGGTTSNPSLTIFSVQNSDSGNYVCRATNSVGTSSSGVAVLNVVGSLPSISVPLGNYSVNFGSSITLQCTVNAFPSALSVTWKKTINSVTTDIVINSQSSGKYGGSTVTSPSLVIYSADLSDEASYVCTASNTVGTGSSSQVYLDVLASVPTVQIGSSTYTVNAGNTAQLVCSIISQNPSATSVTWQRLVNNVAQTIAITGRYSGGTTNNPSLTISNTVTSDEGTYYCYATNSIGNSQTVQTFLDIQTLPVVQVGNTTYTVAVGTNITLECNVTASPQISSVTWQRTVSGVTSVIAIVTGSTKYSGGSVTEPSLTIHFITTSDEGFYSCSATNNAGVGSSPDIFLDVLGSVPSVFIPVTSYTGIHGNQVTLACTITSQPPAYSVKWKRILSGGGTTTLDPSGSSKYSNGNPVIPSLTITDLDQSDEGNYFCEAANVVGTGVSSTTFLDVVGSAPTVSIPSSSYPVSYNSNTTLICSVTSTPNATAVNWYRVVNNVDTFLSISGNSRLSGGTTSNPSLTVTFAIFSDEGSYKCEATNSVGTTRSTATFLDVIGSSPNVSIPISSYSAVFGNSVTIACTVTANPSATSVSWQQIVNSQSTTINVNANPTKYSGSTTSTPSLTINSLVTADSGYYVCSATNAAGTTVSGQTYLNVTGTTPTVSANPTSYSQNYGTNATLQCSVSGNPSVNTVYWTKTRNGVTTNITTGTAQSSSKYSGVNTGNPSLQIISLTTTDGGTYVCFGVNSVGSSQSSAVTLNVIGDVPTTSAVQSQYSVNIGNSVTLQCSVSATPSATSVTWQQTRNGVTTTLNIQGTSRYSGGSVSIPSLTITNTLTTDSGTYTCVASNSVGVVLPGNLHFVSGWSNILFFWLFACMRQVLLNALCLPIAIPTVQIQQSVYTVNVGGTITLACTVSANPSATSVLWSRVVNGVTTNIDATSNRYSGASVSVPSLTIFNAELGDEGSYSCQATNSLGTGQSGSTYLDVTGSIPSVTIPQTSYSVNLGVSITIPCSVTSSPAATSIQWQRVSANGNPSNIDILGSAKYAGGEVSSPSLVIFNSQLSDSGNYRCLATNSIGTGQSTVAYLDVIGNLPSVSIGQSSYSVTFGNSVTLNCSYTSTPSATGVSWQRTSNGVSTVLSTTGSSKYSGGTLSVPSLTVFSTTSTDEGFYTCSVTNAIGTASSSSAFLDVVATVPSVSISAGSYSVNYGSSITIPCSVTSNPFQSSVYWQRTSNGATTTLSISGRYSGATVNSPALIISGAVLSDAGSYVCFATNSAGTGSSNAAVLTVNGNAPTVNIPNTQYTVTHGTSISIPCFVSGSPSVTSISWVRIASGVTTTLNIAGSSGKYSGGTVNSPSLTVTNTNSNDEGTYRCSATNAIGTSQDSTFLDVQGNSPSVSITQSTYTINYGSSVTLGCTVSGSPSATSVQWYRVTNSGSSAITVGGTTRYSGSSTSNPALTITNTVLSDEGLYQCTATNSVGTGTSSTTYLDVVGTSPSVSIPSSSYSVNYGSTITIPCSVSANPSATSVDWYKDASSSALVITGRYSGGTTTTPSLTISSAQLSEEGNYRCSATNAVGTSSSITTFLDVIGSVPSVTIGSAVTVTIGNNATIQCSYNANPSATAVAWERTSGGQTVQITIGGRFSGGSTSVPQLIITNAQSSDEGSYRCLVTNAVGQGQSGTVFLDVQGNIPSVSLGNNTYSVVTGQSVTIDCNVTATPTQTLVYWQVSDFPGQTASNITIDGQKYSGGTIVTPSLTITDANSTLDEGYYRCLSVNAAGLGQSNQAFLDVTGNVPTVTIPSNSYSAMFGNSTTIPCSIASNPSASSMRWEKTANSNTDILTTTNSLTDQATYRCVASNQVGDGFSIATFLTVQGSNPSVSIPQNQYQVTLGNSLTIPCSISSSLTVTTVTWQILNSQGTSSINVAASGGKYSGGSVSTPSLTINNVANSDEGSYRCLATNSAGTGQSQLTFVDVVGSAPSVNIPQNMYQATIGSIVTLTCSASGSPAVTSITWQRVKSEGVATLNVATTTKYGGATVSSPSLIIYNVSTNDEAQYRCLATNSAGTGQSQLTFLDVTGSVPIVTILSNQYTVLMGNTITLHCQITALPMATEVTWEKINDMRATRTIINTAGTSKYQGGSIYFPSLVINDASLMDAAMYRCSAKNVIGTGRSRPTHLQVVATTPAVNVPKSVYRAKPGFSVTIPCSLSSTLPITSLQWKRIRNGIVTVVNPSSNSRYNGGTVTFPDLVINNVNVQDAGVYVCIARNRAGQGRSGKSILQILGSPPIVTVFSTSKTAIYGSNVTLLSSASGSPAVLDIYWSKTANGNTSYIFPGNSSARYGGMTPSWPMLQIFSLNFDDEGLYVCYARSLAGTGQSPQVLLLVDGYAPTVNVPLTSYSALIGTNIQFPCSISANPATTSVYWIFNPSNSANNVQISQSTGRYTVSQATNSPALTITNVTFSDTGSYTCTAVNVVGTGTDTADFNVTGSSPTVDIGASSYTSIYGTTAILQCTVTASPSATSFYWEKTANSVSNFIYPDTNTSKYGGMNASYPSLEIYNVNFNDEGIYTCFALNLAGTGSSSSATFLVNGSVPAVRVSQSSYAVLYGNDATLSCTVSGVPSVSSVYWEKTVNGSTSVINSTTDVAKYGGVTLGSPSVEIYNVDFDDDAIYVCKAVNLVGTGSSVQVDLTITGSIPTISIGQTSYSVLYGENATLGCSISASPDFSGIYWEKSVNGTTTSIYSTTNLIKYGGISPSDPSLEIYNVNFEDGANYTCHATNLVGTGKSDKTTLIITGSSPSVSIAQSSYSVLTGNSITIPCTISATPAISTRYWIFDPSGTGNNVQISTSTGRYTLGANTNSPSLTISNAVTSDAGTYTCYATNLVGTTADSATLTLTGDEPNITISVTSYSILLNANVTLTCEVPAAQPSVNSVAWRFRTQGSSSTSEIDIAGNPNTYSGGSLNTPSLTITQVGNDQEGYYICTATNLVGTGNGTEIFLNVSGSGPSVSIPSSSYSVLQTQTVSLQCNVNNASPQITAVTWYYSATNNNASPSVVDIAGNSRYTGGTTTSPSLNITNAQSGDAGYYRCSATNAVATATSGYTSLSVTGAIPSGTSISGDASQSVDQTNTLTLTCSASGDPTPTITWSFNGQTLSSTNGVYTKVNVQRADDGEYTCTATNSLGSQTDTVDVDVRFAPVATSSAVSINAATGSTQTLTCAVEANPGVTYQWTRNSQVVGTNSRTYSKTFGTGDFGDYICTATNTLGTATVTFTVSQSSAGAVGAATAGGGLTTGEIAAIVLAVLLILLLIIVICICCCTHAPYIILYNMTSSSYPGEIAAIVLAVLLILLLIIVICICCFTHGVCGAICGKKKDPKGRVEPVKEKEVYKETIRHIEIPRFEEKPKVREHSAVSRRDVDVNVKRENDYDIVRYETVPPAYYGDTIIAVQDDVRPSPRPHRLPALTTTEYTYEEAERRRKHRRKKKKHRRRHDDEEVIVEKVRSASPVRIIEEVAPVRVIEEPAETIVERVRTASPVRYVEEPAQDVIIETVRRSPSTRRKRSDEEEMIVRTPSRSPSRRRRHEERYVTTERVVNGDVYRDGGDLRAINGEVYRDSGEYTLSRHGSGRYTRESRSGRRKDYAGSTDVEVVEGSEYYVERR</sequence>
<feature type="domain" description="Ig-like" evidence="5">
    <location>
        <begin position="1355"/>
        <end position="1451"/>
    </location>
</feature>
<feature type="domain" description="Ig-like" evidence="5">
    <location>
        <begin position="3692"/>
        <end position="3793"/>
    </location>
</feature>
<feature type="compositionally biased region" description="Basic residues" evidence="3">
    <location>
        <begin position="4160"/>
        <end position="4173"/>
    </location>
</feature>
<dbReference type="InterPro" id="IPR013151">
    <property type="entry name" value="Immunoglobulin_dom"/>
</dbReference>
<keyword evidence="4" id="KW-0812">Transmembrane</keyword>
<evidence type="ECO:0000313" key="7">
    <source>
        <dbReference type="Proteomes" id="UP001186944"/>
    </source>
</evidence>
<comment type="caution">
    <text evidence="6">The sequence shown here is derived from an EMBL/GenBank/DDBJ whole genome shotgun (WGS) entry which is preliminary data.</text>
</comment>
<feature type="domain" description="Ig-like" evidence="5">
    <location>
        <begin position="3281"/>
        <end position="3377"/>
    </location>
</feature>
<evidence type="ECO:0000256" key="1">
    <source>
        <dbReference type="ARBA" id="ARBA00022729"/>
    </source>
</evidence>
<feature type="domain" description="Ig-like" evidence="5">
    <location>
        <begin position="545"/>
        <end position="640"/>
    </location>
</feature>
<dbReference type="InterPro" id="IPR013106">
    <property type="entry name" value="Ig_V-set"/>
</dbReference>
<feature type="domain" description="Ig-like" evidence="5">
    <location>
        <begin position="2486"/>
        <end position="2562"/>
    </location>
</feature>
<dbReference type="InterPro" id="IPR013783">
    <property type="entry name" value="Ig-like_fold"/>
</dbReference>
<feature type="domain" description="Ig-like" evidence="5">
    <location>
        <begin position="2568"/>
        <end position="2663"/>
    </location>
</feature>
<dbReference type="GO" id="GO:0005886">
    <property type="term" value="C:plasma membrane"/>
    <property type="evidence" value="ECO:0007669"/>
    <property type="project" value="TreeGrafter"/>
</dbReference>
<evidence type="ECO:0000256" key="3">
    <source>
        <dbReference type="SAM" id="MobiDB-lite"/>
    </source>
</evidence>
<feature type="domain" description="Ig-like" evidence="5">
    <location>
        <begin position="204"/>
        <end position="301"/>
    </location>
</feature>
<dbReference type="Gene3D" id="2.60.40.10">
    <property type="entry name" value="Immunoglobulins"/>
    <property type="match status" value="39"/>
</dbReference>
<dbReference type="InterPro" id="IPR003599">
    <property type="entry name" value="Ig_sub"/>
</dbReference>
<dbReference type="GO" id="GO:0008046">
    <property type="term" value="F:axon guidance receptor activity"/>
    <property type="evidence" value="ECO:0007669"/>
    <property type="project" value="TreeGrafter"/>
</dbReference>
<feature type="domain" description="Ig-like" evidence="5">
    <location>
        <begin position="2087"/>
        <end position="2182"/>
    </location>
</feature>
<keyword evidence="7" id="KW-1185">Reference proteome</keyword>
<dbReference type="InterPro" id="IPR013098">
    <property type="entry name" value="Ig_I-set"/>
</dbReference>
<dbReference type="Pfam" id="PF07679">
    <property type="entry name" value="I-set"/>
    <property type="match status" value="3"/>
</dbReference>
<keyword evidence="1" id="KW-0732">Signal</keyword>
<feature type="domain" description="Ig-like" evidence="5">
    <location>
        <begin position="3485"/>
        <end position="3581"/>
    </location>
</feature>
<evidence type="ECO:0000313" key="6">
    <source>
        <dbReference type="EMBL" id="KAK3107564.1"/>
    </source>
</evidence>
<dbReference type="GO" id="GO:0043025">
    <property type="term" value="C:neuronal cell body"/>
    <property type="evidence" value="ECO:0007669"/>
    <property type="project" value="TreeGrafter"/>
</dbReference>
<feature type="domain" description="Ig-like" evidence="5">
    <location>
        <begin position="1684"/>
        <end position="1777"/>
    </location>
</feature>
<gene>
    <name evidence="6" type="ORF">FSP39_017383</name>
</gene>
<feature type="domain" description="Ig-like" evidence="5">
    <location>
        <begin position="3797"/>
        <end position="3877"/>
    </location>
</feature>
<feature type="domain" description="Ig-like" evidence="5">
    <location>
        <begin position="746"/>
        <end position="843"/>
    </location>
</feature>
<dbReference type="Proteomes" id="UP001186944">
    <property type="component" value="Unassembled WGS sequence"/>
</dbReference>
<feature type="region of interest" description="Disordered" evidence="3">
    <location>
        <begin position="4236"/>
        <end position="4268"/>
    </location>
</feature>
<evidence type="ECO:0000256" key="4">
    <source>
        <dbReference type="SAM" id="Phobius"/>
    </source>
</evidence>
<dbReference type="GO" id="GO:0030424">
    <property type="term" value="C:axon"/>
    <property type="evidence" value="ECO:0007669"/>
    <property type="project" value="TreeGrafter"/>
</dbReference>
<feature type="domain" description="Ig-like" evidence="5">
    <location>
        <begin position="1152"/>
        <end position="1246"/>
    </location>
</feature>
<proteinExistence type="predicted"/>